<sequence>MISAAIKADNTCGFSKCKASVTTLGELCQHCNRRYCLSHHIPEVHGCGEKAKANARQRISKEGILYPGSGMKDKSLDPAKRAHLQRCLDQKLSELSKQRKSKRKDREK</sequence>
<dbReference type="InterPro" id="IPR035896">
    <property type="entry name" value="AN1-like_Znf"/>
</dbReference>
<dbReference type="PROSITE" id="PS51039">
    <property type="entry name" value="ZF_AN1"/>
    <property type="match status" value="1"/>
</dbReference>
<proteinExistence type="predicted"/>
<dbReference type="SMART" id="SM00154">
    <property type="entry name" value="ZnF_AN1"/>
    <property type="match status" value="1"/>
</dbReference>
<keyword evidence="3" id="KW-0862">Zinc</keyword>
<dbReference type="Gene3D" id="4.10.1110.10">
    <property type="entry name" value="AN1-like Zinc finger"/>
    <property type="match status" value="1"/>
</dbReference>
<keyword evidence="1" id="KW-0479">Metal-binding</keyword>
<evidence type="ECO:0000256" key="1">
    <source>
        <dbReference type="ARBA" id="ARBA00022723"/>
    </source>
</evidence>
<dbReference type="AlphaFoldDB" id="A0A2D4K2J5"/>
<reference evidence="6" key="2">
    <citation type="submission" date="2017-11" db="EMBL/GenBank/DDBJ databases">
        <title>Coralsnake Venomics: Analyses of Venom Gland Transcriptomes and Proteomes of Six Brazilian Taxa.</title>
        <authorList>
            <person name="Aird S.D."/>
            <person name="Jorge da Silva N."/>
            <person name="Qiu L."/>
            <person name="Villar-Briones A."/>
            <person name="Aparecida-Saddi V."/>
            <person name="Campos-Telles M.P."/>
            <person name="Grau M."/>
            <person name="Mikheyev A.S."/>
        </authorList>
    </citation>
    <scope>NUCLEOTIDE SEQUENCE</scope>
    <source>
        <tissue evidence="6">Venom_gland</tissue>
    </source>
</reference>
<dbReference type="EMBL" id="IACL01034937">
    <property type="protein sequence ID" value="LAB02926.1"/>
    <property type="molecule type" value="Transcribed_RNA"/>
</dbReference>
<dbReference type="InterPro" id="IPR000058">
    <property type="entry name" value="Znf_AN1"/>
</dbReference>
<dbReference type="Pfam" id="PF01428">
    <property type="entry name" value="zf-AN1"/>
    <property type="match status" value="1"/>
</dbReference>
<dbReference type="FunFam" id="4.10.1110.10:FF:000002">
    <property type="entry name" value="Immunoglobulin mu DNA-binding protein 2"/>
    <property type="match status" value="1"/>
</dbReference>
<evidence type="ECO:0000313" key="6">
    <source>
        <dbReference type="EMBL" id="LAB02926.1"/>
    </source>
</evidence>
<organism evidence="6">
    <name type="scientific">Micrurus paraensis</name>
    <dbReference type="NCBI Taxonomy" id="1970185"/>
    <lineage>
        <taxon>Eukaryota</taxon>
        <taxon>Metazoa</taxon>
        <taxon>Chordata</taxon>
        <taxon>Craniata</taxon>
        <taxon>Vertebrata</taxon>
        <taxon>Euteleostomi</taxon>
        <taxon>Lepidosauria</taxon>
        <taxon>Squamata</taxon>
        <taxon>Bifurcata</taxon>
        <taxon>Unidentata</taxon>
        <taxon>Episquamata</taxon>
        <taxon>Toxicofera</taxon>
        <taxon>Serpentes</taxon>
        <taxon>Colubroidea</taxon>
        <taxon>Elapidae</taxon>
        <taxon>Elapinae</taxon>
        <taxon>Micrurus</taxon>
    </lineage>
</organism>
<keyword evidence="2 4" id="KW-0863">Zinc-finger</keyword>
<reference evidence="6" key="1">
    <citation type="submission" date="2017-07" db="EMBL/GenBank/DDBJ databases">
        <authorList>
            <person name="Mikheyev A."/>
            <person name="Grau M."/>
        </authorList>
    </citation>
    <scope>NUCLEOTIDE SEQUENCE</scope>
    <source>
        <tissue evidence="6">Venom_gland</tissue>
    </source>
</reference>
<evidence type="ECO:0000256" key="2">
    <source>
        <dbReference type="ARBA" id="ARBA00022771"/>
    </source>
</evidence>
<accession>A0A2D4K2J5</accession>
<dbReference type="GO" id="GO:0008270">
    <property type="term" value="F:zinc ion binding"/>
    <property type="evidence" value="ECO:0007669"/>
    <property type="project" value="UniProtKB-KW"/>
</dbReference>
<evidence type="ECO:0000256" key="3">
    <source>
        <dbReference type="ARBA" id="ARBA00022833"/>
    </source>
</evidence>
<name>A0A2D4K2J5_9SAUR</name>
<feature type="domain" description="AN1-type" evidence="5">
    <location>
        <begin position="6"/>
        <end position="55"/>
    </location>
</feature>
<protein>
    <recommendedName>
        <fullName evidence="5">AN1-type domain-containing protein</fullName>
    </recommendedName>
</protein>
<evidence type="ECO:0000259" key="5">
    <source>
        <dbReference type="PROSITE" id="PS51039"/>
    </source>
</evidence>
<dbReference type="SUPFAM" id="SSF118310">
    <property type="entry name" value="AN1-like Zinc finger"/>
    <property type="match status" value="1"/>
</dbReference>
<evidence type="ECO:0000256" key="4">
    <source>
        <dbReference type="PROSITE-ProRule" id="PRU00449"/>
    </source>
</evidence>